<dbReference type="Pfam" id="PF00440">
    <property type="entry name" value="TetR_N"/>
    <property type="match status" value="1"/>
</dbReference>
<dbReference type="RefSeq" id="WP_377389077.1">
    <property type="nucleotide sequence ID" value="NZ_JBHSAN010000015.1"/>
</dbReference>
<dbReference type="InterPro" id="IPR050109">
    <property type="entry name" value="HTH-type_TetR-like_transc_reg"/>
</dbReference>
<dbReference type="PANTHER" id="PTHR30055:SF234">
    <property type="entry name" value="HTH-TYPE TRANSCRIPTIONAL REGULATOR BETI"/>
    <property type="match status" value="1"/>
</dbReference>
<dbReference type="PROSITE" id="PS50977">
    <property type="entry name" value="HTH_TETR_2"/>
    <property type="match status" value="1"/>
</dbReference>
<evidence type="ECO:0000313" key="7">
    <source>
        <dbReference type="Proteomes" id="UP001597478"/>
    </source>
</evidence>
<feature type="domain" description="HTH tetR-type" evidence="5">
    <location>
        <begin position="3"/>
        <end position="63"/>
    </location>
</feature>
<keyword evidence="2 4" id="KW-0238">DNA-binding</keyword>
<dbReference type="InterPro" id="IPR036271">
    <property type="entry name" value="Tet_transcr_reg_TetR-rel_C_sf"/>
</dbReference>
<evidence type="ECO:0000256" key="1">
    <source>
        <dbReference type="ARBA" id="ARBA00023015"/>
    </source>
</evidence>
<dbReference type="EMBL" id="JBHUOF010000008">
    <property type="protein sequence ID" value="MFD2799537.1"/>
    <property type="molecule type" value="Genomic_DNA"/>
</dbReference>
<dbReference type="InterPro" id="IPR025996">
    <property type="entry name" value="MT1864/Rv1816-like_C"/>
</dbReference>
<evidence type="ECO:0000313" key="6">
    <source>
        <dbReference type="EMBL" id="MFD2799537.1"/>
    </source>
</evidence>
<evidence type="ECO:0000259" key="5">
    <source>
        <dbReference type="PROSITE" id="PS50977"/>
    </source>
</evidence>
<dbReference type="Gene3D" id="1.10.357.10">
    <property type="entry name" value="Tetracycline Repressor, domain 2"/>
    <property type="match status" value="1"/>
</dbReference>
<evidence type="ECO:0000256" key="3">
    <source>
        <dbReference type="ARBA" id="ARBA00023163"/>
    </source>
</evidence>
<reference evidence="7" key="1">
    <citation type="journal article" date="2019" name="Int. J. Syst. Evol. Microbiol.">
        <title>The Global Catalogue of Microorganisms (GCM) 10K type strain sequencing project: providing services to taxonomists for standard genome sequencing and annotation.</title>
        <authorList>
            <consortium name="The Broad Institute Genomics Platform"/>
            <consortium name="The Broad Institute Genome Sequencing Center for Infectious Disease"/>
            <person name="Wu L."/>
            <person name="Ma J."/>
        </authorList>
    </citation>
    <scope>NUCLEOTIDE SEQUENCE [LARGE SCALE GENOMIC DNA]</scope>
    <source>
        <strain evidence="7">IBRC-M 10906</strain>
    </source>
</reference>
<name>A0ABW5W8W3_9PSEU</name>
<dbReference type="PRINTS" id="PR00455">
    <property type="entry name" value="HTHTETR"/>
</dbReference>
<keyword evidence="3" id="KW-0804">Transcription</keyword>
<accession>A0ABW5W8W3</accession>
<keyword evidence="7" id="KW-1185">Reference proteome</keyword>
<dbReference type="SUPFAM" id="SSF46689">
    <property type="entry name" value="Homeodomain-like"/>
    <property type="match status" value="1"/>
</dbReference>
<keyword evidence="1" id="KW-0805">Transcription regulation</keyword>
<evidence type="ECO:0000256" key="4">
    <source>
        <dbReference type="PROSITE-ProRule" id="PRU00335"/>
    </source>
</evidence>
<evidence type="ECO:0000256" key="2">
    <source>
        <dbReference type="ARBA" id="ARBA00023125"/>
    </source>
</evidence>
<comment type="caution">
    <text evidence="6">The sequence shown here is derived from an EMBL/GenBank/DDBJ whole genome shotgun (WGS) entry which is preliminary data.</text>
</comment>
<dbReference type="Proteomes" id="UP001597478">
    <property type="component" value="Unassembled WGS sequence"/>
</dbReference>
<dbReference type="InterPro" id="IPR001647">
    <property type="entry name" value="HTH_TetR"/>
</dbReference>
<proteinExistence type="predicted"/>
<sequence length="195" mass="21204">MVTDARQRLIDSATALLTDEGVEAVTLRRIAREAGVSHGAPLRHFAGRTELLSAVATTGFAELRRRGEDLATGSPRERLFAMCRAYIEFALANPAMFELMFRRDLVDADEPELASTNTAVFDDFSRLVREAQADGWRSDADPTVLTASLWAALHGLATLWLWGGLPDALDRGRVDAALTVTLEAYLGPSPPAPQP</sequence>
<dbReference type="InterPro" id="IPR009057">
    <property type="entry name" value="Homeodomain-like_sf"/>
</dbReference>
<feature type="DNA-binding region" description="H-T-H motif" evidence="4">
    <location>
        <begin position="26"/>
        <end position="45"/>
    </location>
</feature>
<protein>
    <submittedName>
        <fullName evidence="6">TetR/AcrR family transcriptional regulator</fullName>
    </submittedName>
</protein>
<dbReference type="PANTHER" id="PTHR30055">
    <property type="entry name" value="HTH-TYPE TRANSCRIPTIONAL REGULATOR RUTR"/>
    <property type="match status" value="1"/>
</dbReference>
<gene>
    <name evidence="6" type="ORF">ACFS2C_09040</name>
</gene>
<dbReference type="SUPFAM" id="SSF48498">
    <property type="entry name" value="Tetracyclin repressor-like, C-terminal domain"/>
    <property type="match status" value="1"/>
</dbReference>
<organism evidence="6 7">
    <name type="scientific">Prauserella oleivorans</name>
    <dbReference type="NCBI Taxonomy" id="1478153"/>
    <lineage>
        <taxon>Bacteria</taxon>
        <taxon>Bacillati</taxon>
        <taxon>Actinomycetota</taxon>
        <taxon>Actinomycetes</taxon>
        <taxon>Pseudonocardiales</taxon>
        <taxon>Pseudonocardiaceae</taxon>
        <taxon>Prauserella</taxon>
    </lineage>
</organism>
<dbReference type="Pfam" id="PF13305">
    <property type="entry name" value="TetR_C_33"/>
    <property type="match status" value="1"/>
</dbReference>